<dbReference type="EMBL" id="MU004201">
    <property type="protein sequence ID" value="KAF2488752.1"/>
    <property type="molecule type" value="Genomic_DNA"/>
</dbReference>
<gene>
    <name evidence="1" type="ORF">BU16DRAFT_473211</name>
</gene>
<keyword evidence="2" id="KW-1185">Reference proteome</keyword>
<evidence type="ECO:0000313" key="2">
    <source>
        <dbReference type="Proteomes" id="UP000799750"/>
    </source>
</evidence>
<organism evidence="1 2">
    <name type="scientific">Lophium mytilinum</name>
    <dbReference type="NCBI Taxonomy" id="390894"/>
    <lineage>
        <taxon>Eukaryota</taxon>
        <taxon>Fungi</taxon>
        <taxon>Dikarya</taxon>
        <taxon>Ascomycota</taxon>
        <taxon>Pezizomycotina</taxon>
        <taxon>Dothideomycetes</taxon>
        <taxon>Pleosporomycetidae</taxon>
        <taxon>Mytilinidiales</taxon>
        <taxon>Mytilinidiaceae</taxon>
        <taxon>Lophium</taxon>
    </lineage>
</organism>
<accession>A0A6A6Q8Y3</accession>
<dbReference type="SUPFAM" id="SSF56672">
    <property type="entry name" value="DNA/RNA polymerases"/>
    <property type="match status" value="1"/>
</dbReference>
<protein>
    <submittedName>
        <fullName evidence="1">Uncharacterized protein</fullName>
    </submittedName>
</protein>
<proteinExistence type="predicted"/>
<dbReference type="Gene3D" id="3.30.70.270">
    <property type="match status" value="1"/>
</dbReference>
<dbReference type="AlphaFoldDB" id="A0A6A6Q8Y3"/>
<feature type="non-terminal residue" evidence="1">
    <location>
        <position position="1"/>
    </location>
</feature>
<sequence>DVTGVRAFLGTAISTRAWVKNYGKIARPLQRLTGKVDWRWGYAESLSFNLLRNKCSTGAAQHGWDPALPVDMYTDAF</sequence>
<dbReference type="Proteomes" id="UP000799750">
    <property type="component" value="Unassembled WGS sequence"/>
</dbReference>
<dbReference type="InterPro" id="IPR043128">
    <property type="entry name" value="Rev_trsase/Diguanyl_cyclase"/>
</dbReference>
<evidence type="ECO:0000313" key="1">
    <source>
        <dbReference type="EMBL" id="KAF2488752.1"/>
    </source>
</evidence>
<reference evidence="1" key="1">
    <citation type="journal article" date="2020" name="Stud. Mycol.">
        <title>101 Dothideomycetes genomes: a test case for predicting lifestyles and emergence of pathogens.</title>
        <authorList>
            <person name="Haridas S."/>
            <person name="Albert R."/>
            <person name="Binder M."/>
            <person name="Bloem J."/>
            <person name="Labutti K."/>
            <person name="Salamov A."/>
            <person name="Andreopoulos B."/>
            <person name="Baker S."/>
            <person name="Barry K."/>
            <person name="Bills G."/>
            <person name="Bluhm B."/>
            <person name="Cannon C."/>
            <person name="Castanera R."/>
            <person name="Culley D."/>
            <person name="Daum C."/>
            <person name="Ezra D."/>
            <person name="Gonzalez J."/>
            <person name="Henrissat B."/>
            <person name="Kuo A."/>
            <person name="Liang C."/>
            <person name="Lipzen A."/>
            <person name="Lutzoni F."/>
            <person name="Magnuson J."/>
            <person name="Mondo S."/>
            <person name="Nolan M."/>
            <person name="Ohm R."/>
            <person name="Pangilinan J."/>
            <person name="Park H.-J."/>
            <person name="Ramirez L."/>
            <person name="Alfaro M."/>
            <person name="Sun H."/>
            <person name="Tritt A."/>
            <person name="Yoshinaga Y."/>
            <person name="Zwiers L.-H."/>
            <person name="Turgeon B."/>
            <person name="Goodwin S."/>
            <person name="Spatafora J."/>
            <person name="Crous P."/>
            <person name="Grigoriev I."/>
        </authorList>
    </citation>
    <scope>NUCLEOTIDE SEQUENCE</scope>
    <source>
        <strain evidence="1">CBS 269.34</strain>
    </source>
</reference>
<dbReference type="OrthoDB" id="5599418at2759"/>
<name>A0A6A6Q8Y3_9PEZI</name>
<dbReference type="InterPro" id="IPR043502">
    <property type="entry name" value="DNA/RNA_pol_sf"/>
</dbReference>